<dbReference type="PANTHER" id="PTHR34216">
    <property type="match status" value="1"/>
</dbReference>
<evidence type="ECO:0000256" key="1">
    <source>
        <dbReference type="ARBA" id="ARBA00004613"/>
    </source>
</evidence>
<dbReference type="Pfam" id="PF01522">
    <property type="entry name" value="Polysacc_deac_1"/>
    <property type="match status" value="1"/>
</dbReference>
<dbReference type="GO" id="GO:0005576">
    <property type="term" value="C:extracellular region"/>
    <property type="evidence" value="ECO:0007669"/>
    <property type="project" value="UniProtKB-SubCell"/>
</dbReference>
<dbReference type="Gene3D" id="3.20.20.370">
    <property type="entry name" value="Glycoside hydrolase/deacetylase"/>
    <property type="match status" value="1"/>
</dbReference>
<dbReference type="PROSITE" id="PS51677">
    <property type="entry name" value="NODB"/>
    <property type="match status" value="1"/>
</dbReference>
<dbReference type="Proteomes" id="UP000198984">
    <property type="component" value="Unassembled WGS sequence"/>
</dbReference>
<dbReference type="InterPro" id="IPR002509">
    <property type="entry name" value="NODB_dom"/>
</dbReference>
<dbReference type="InterPro" id="IPR011330">
    <property type="entry name" value="Glyco_hydro/deAcase_b/a-brl"/>
</dbReference>
<dbReference type="SUPFAM" id="SSF88713">
    <property type="entry name" value="Glycoside hydrolase/deacetylase"/>
    <property type="match status" value="1"/>
</dbReference>
<reference evidence="4 5" key="1">
    <citation type="submission" date="2016-10" db="EMBL/GenBank/DDBJ databases">
        <authorList>
            <person name="de Groot N.N."/>
        </authorList>
    </citation>
    <scope>NUCLEOTIDE SEQUENCE [LARGE SCALE GENOMIC DNA]</scope>
    <source>
        <strain evidence="4 5">DSM 21039</strain>
    </source>
</reference>
<dbReference type="STRING" id="573321.SAMN04488505_102211"/>
<dbReference type="GO" id="GO:0016810">
    <property type="term" value="F:hydrolase activity, acting on carbon-nitrogen (but not peptide) bonds"/>
    <property type="evidence" value="ECO:0007669"/>
    <property type="project" value="InterPro"/>
</dbReference>
<evidence type="ECO:0000313" key="5">
    <source>
        <dbReference type="Proteomes" id="UP000198984"/>
    </source>
</evidence>
<feature type="domain" description="NodB homology" evidence="3">
    <location>
        <begin position="81"/>
        <end position="245"/>
    </location>
</feature>
<sequence>MLACCLWLPAAAAAQLPVRTDVPVLCYHNIFTDEAHRNNIYFISRNRLNEQLKALADSGYHTILPDQLTAYLTRGIALPPKPIMITFDDTRAAHFHIAAPLLQQYGFKAVFFIMTVAIGKPGYMSATEIKQLNTAGHVIGAHTWDHPYLNPGGKMDWIKQLRQPKQTLEQITGKPVEYFAYPFGEWNDVIIRELAAAGYKAAFQLSGSASPGKPLYTIRRIMPDGNWTGPVLQAQLKRVFARKAS</sequence>
<dbReference type="EMBL" id="FOBB01000002">
    <property type="protein sequence ID" value="SEL41145.1"/>
    <property type="molecule type" value="Genomic_DNA"/>
</dbReference>
<evidence type="ECO:0000256" key="2">
    <source>
        <dbReference type="ARBA" id="ARBA00022729"/>
    </source>
</evidence>
<name>A0A1H7Q0Y2_9BACT</name>
<evidence type="ECO:0000259" key="3">
    <source>
        <dbReference type="PROSITE" id="PS51677"/>
    </source>
</evidence>
<dbReference type="PANTHER" id="PTHR34216:SF3">
    <property type="entry name" value="POLY-BETA-1,6-N-ACETYL-D-GLUCOSAMINE N-DEACETYLASE"/>
    <property type="match status" value="1"/>
</dbReference>
<organism evidence="4 5">
    <name type="scientific">Chitinophaga rupis</name>
    <dbReference type="NCBI Taxonomy" id="573321"/>
    <lineage>
        <taxon>Bacteria</taxon>
        <taxon>Pseudomonadati</taxon>
        <taxon>Bacteroidota</taxon>
        <taxon>Chitinophagia</taxon>
        <taxon>Chitinophagales</taxon>
        <taxon>Chitinophagaceae</taxon>
        <taxon>Chitinophaga</taxon>
    </lineage>
</organism>
<protein>
    <submittedName>
        <fullName evidence="4">Polysaccharide deacetylase</fullName>
    </submittedName>
</protein>
<dbReference type="InterPro" id="IPR051398">
    <property type="entry name" value="Polysacch_Deacetylase"/>
</dbReference>
<gene>
    <name evidence="4" type="ORF">SAMN04488505_102211</name>
</gene>
<keyword evidence="2" id="KW-0732">Signal</keyword>
<evidence type="ECO:0000313" key="4">
    <source>
        <dbReference type="EMBL" id="SEL41145.1"/>
    </source>
</evidence>
<keyword evidence="5" id="KW-1185">Reference proteome</keyword>
<dbReference type="GO" id="GO:0005975">
    <property type="term" value="P:carbohydrate metabolic process"/>
    <property type="evidence" value="ECO:0007669"/>
    <property type="project" value="InterPro"/>
</dbReference>
<dbReference type="AlphaFoldDB" id="A0A1H7Q0Y2"/>
<proteinExistence type="predicted"/>
<accession>A0A1H7Q0Y2</accession>
<dbReference type="CDD" id="cd10918">
    <property type="entry name" value="CE4_NodB_like_5s_6s"/>
    <property type="match status" value="1"/>
</dbReference>
<comment type="subcellular location">
    <subcellularLocation>
        <location evidence="1">Secreted</location>
    </subcellularLocation>
</comment>